<comment type="caution">
    <text evidence="1">The sequence shown here is derived from an EMBL/GenBank/DDBJ whole genome shotgun (WGS) entry which is preliminary data.</text>
</comment>
<name>A0AAD7SDA2_9TELE</name>
<dbReference type="AlphaFoldDB" id="A0AAD7SDA2"/>
<sequence length="126" mass="13938">MADEYRSTLAVQRSGWEVWGERDVPSSRLRADDCEAVVSMKSVTAFSLRALAPLSPTDDEFLLLLSKAGQNRTAGQISTRGRWGQRSRVGHASGLEIVTMRNDLCADFKWTTCPCVCVPDDDEDKA</sequence>
<evidence type="ECO:0000313" key="2">
    <source>
        <dbReference type="Proteomes" id="UP001221898"/>
    </source>
</evidence>
<reference evidence="1" key="1">
    <citation type="journal article" date="2023" name="Science">
        <title>Genome structures resolve the early diversification of teleost fishes.</title>
        <authorList>
            <person name="Parey E."/>
            <person name="Louis A."/>
            <person name="Montfort J."/>
            <person name="Bouchez O."/>
            <person name="Roques C."/>
            <person name="Iampietro C."/>
            <person name="Lluch J."/>
            <person name="Castinel A."/>
            <person name="Donnadieu C."/>
            <person name="Desvignes T."/>
            <person name="Floi Bucao C."/>
            <person name="Jouanno E."/>
            <person name="Wen M."/>
            <person name="Mejri S."/>
            <person name="Dirks R."/>
            <person name="Jansen H."/>
            <person name="Henkel C."/>
            <person name="Chen W.J."/>
            <person name="Zahm M."/>
            <person name="Cabau C."/>
            <person name="Klopp C."/>
            <person name="Thompson A.W."/>
            <person name="Robinson-Rechavi M."/>
            <person name="Braasch I."/>
            <person name="Lecointre G."/>
            <person name="Bobe J."/>
            <person name="Postlethwait J.H."/>
            <person name="Berthelot C."/>
            <person name="Roest Crollius H."/>
            <person name="Guiguen Y."/>
        </authorList>
    </citation>
    <scope>NUCLEOTIDE SEQUENCE</scope>
    <source>
        <strain evidence="1">NC1722</strain>
    </source>
</reference>
<organism evidence="1 2">
    <name type="scientific">Aldrovandia affinis</name>
    <dbReference type="NCBI Taxonomy" id="143900"/>
    <lineage>
        <taxon>Eukaryota</taxon>
        <taxon>Metazoa</taxon>
        <taxon>Chordata</taxon>
        <taxon>Craniata</taxon>
        <taxon>Vertebrata</taxon>
        <taxon>Euteleostomi</taxon>
        <taxon>Actinopterygii</taxon>
        <taxon>Neopterygii</taxon>
        <taxon>Teleostei</taxon>
        <taxon>Notacanthiformes</taxon>
        <taxon>Halosauridae</taxon>
        <taxon>Aldrovandia</taxon>
    </lineage>
</organism>
<proteinExistence type="predicted"/>
<dbReference type="EMBL" id="JAINUG010000076">
    <property type="protein sequence ID" value="KAJ8400465.1"/>
    <property type="molecule type" value="Genomic_DNA"/>
</dbReference>
<dbReference type="Proteomes" id="UP001221898">
    <property type="component" value="Unassembled WGS sequence"/>
</dbReference>
<gene>
    <name evidence="1" type="ORF">AAFF_G00395890</name>
</gene>
<evidence type="ECO:0000313" key="1">
    <source>
        <dbReference type="EMBL" id="KAJ8400465.1"/>
    </source>
</evidence>
<accession>A0AAD7SDA2</accession>
<protein>
    <submittedName>
        <fullName evidence="1">Uncharacterized protein</fullName>
    </submittedName>
</protein>
<keyword evidence="2" id="KW-1185">Reference proteome</keyword>